<keyword evidence="7" id="KW-0503">Monooxygenase</keyword>
<feature type="binding site" evidence="4">
    <location>
        <begin position="153"/>
        <end position="156"/>
    </location>
    <ligand>
        <name>FAD</name>
        <dbReference type="ChEBI" id="CHEBI:57692"/>
    </ligand>
</feature>
<evidence type="ECO:0000313" key="8">
    <source>
        <dbReference type="EMBL" id="OOC08078.1"/>
    </source>
</evidence>
<dbReference type="Gene3D" id="1.10.3140.10">
    <property type="entry name" value="4-hydroxybutyryl-coa dehydratase, domain 1"/>
    <property type="match status" value="1"/>
</dbReference>
<sequence>MALRTGKEYVSGLSDGREIWLAGEQVAVAEHPALRPVIDSVAGLYDLQHDPAVQAEVSYQEAPGGPRYPIGYLIPRDREDLVTRRTGITCFAEACFGLMGRTPDNVATLVMAFASAAEFFSGHSPRFGDNIRAYYQWCRENDPFIAIASANPQVDRSRGLDDLDDPLVPLKIVRETSDGLVVKGAKMTSTLAPVTDELLVFPIPGYRKDEHAYTAGFAIPVNTPGLRIVCREPYAMSGRNRFDHPLSRFDEIDATCVFDDVLVPWDRVFFHGDPDAANSLIWATTGFQHQGHHGMIRGLAKAELMVAVAVRLAESTRSTAHLHVKEMLGEVLGLLDSARACLLLSEVDATRSRWGTFVPAASAVYTSRYQFPAACDRMAEVIRILGSGAIIAAPTAADLAPGLPHDVGRYFATGDMTGPDRIGLLKLAWELSGDAFGQRQLLYERYYGGDPVRLAAAHYQTYDKRRLEDVLRRALAG</sequence>
<dbReference type="Pfam" id="PF11794">
    <property type="entry name" value="HpaB_N"/>
    <property type="match status" value="1"/>
</dbReference>
<accession>M2Q9L2</accession>
<evidence type="ECO:0000259" key="6">
    <source>
        <dbReference type="Pfam" id="PF11794"/>
    </source>
</evidence>
<dbReference type="Proteomes" id="UP000188551">
    <property type="component" value="Unassembled WGS sequence"/>
</dbReference>
<dbReference type="EMBL" id="ANMG01000010">
    <property type="protein sequence ID" value="EMD28650.1"/>
    <property type="molecule type" value="Genomic_DNA"/>
</dbReference>
<protein>
    <submittedName>
        <fullName evidence="7">4-hydroxyphenylacetate 3-monooxygenase</fullName>
    </submittedName>
</protein>
<comment type="caution">
    <text evidence="7">The sequence shown here is derived from an EMBL/GenBank/DDBJ whole genome shotgun (WGS) entry which is preliminary data.</text>
</comment>
<dbReference type="PANTHER" id="PTHR36117:SF3">
    <property type="entry name" value="4-HYDROXYPHENYLACETATE 3-MONOOXYGENASE-RELATED"/>
    <property type="match status" value="1"/>
</dbReference>
<evidence type="ECO:0000313" key="7">
    <source>
        <dbReference type="EMBL" id="EMD28650.1"/>
    </source>
</evidence>
<dbReference type="Gene3D" id="2.40.110.10">
    <property type="entry name" value="Butyryl-CoA Dehydrogenase, subunit A, domain 2"/>
    <property type="match status" value="1"/>
</dbReference>
<reference evidence="7 9" key="1">
    <citation type="submission" date="2012-10" db="EMBL/GenBank/DDBJ databases">
        <title>Genome assembly of Amycolatopsis azurea DSM 43854.</title>
        <authorList>
            <person name="Khatri I."/>
            <person name="Kaur I."/>
            <person name="Subramanian S."/>
            <person name="Mayilraj S."/>
        </authorList>
    </citation>
    <scope>NUCLEOTIDE SEQUENCE [LARGE SCALE GENOMIC DNA]</scope>
    <source>
        <strain evidence="7 9">DSM 43854</strain>
    </source>
</reference>
<evidence type="ECO:0000256" key="3">
    <source>
        <dbReference type="ARBA" id="ARBA00023002"/>
    </source>
</evidence>
<organism evidence="7 9">
    <name type="scientific">Amycolatopsis azurea DSM 43854</name>
    <dbReference type="NCBI Taxonomy" id="1238180"/>
    <lineage>
        <taxon>Bacteria</taxon>
        <taxon>Bacillati</taxon>
        <taxon>Actinomycetota</taxon>
        <taxon>Actinomycetes</taxon>
        <taxon>Pseudonocardiales</taxon>
        <taxon>Pseudonocardiaceae</taxon>
        <taxon>Amycolatopsis</taxon>
    </lineage>
</organism>
<dbReference type="Proteomes" id="UP000014137">
    <property type="component" value="Unassembled WGS sequence"/>
</dbReference>
<keyword evidence="2 4" id="KW-0274">FAD</keyword>
<evidence type="ECO:0000256" key="1">
    <source>
        <dbReference type="ARBA" id="ARBA00022630"/>
    </source>
</evidence>
<evidence type="ECO:0000259" key="5">
    <source>
        <dbReference type="Pfam" id="PF03241"/>
    </source>
</evidence>
<dbReference type="InterPro" id="IPR046373">
    <property type="entry name" value="Acyl-CoA_Oxase/DH_mid-dom_sf"/>
</dbReference>
<dbReference type="InterPro" id="IPR009100">
    <property type="entry name" value="AcylCoA_DH/oxidase_NM_dom_sf"/>
</dbReference>
<dbReference type="InterPro" id="IPR024719">
    <property type="entry name" value="HpaB/PvcC/4-BUDH_C"/>
</dbReference>
<evidence type="ECO:0000256" key="4">
    <source>
        <dbReference type="PIRSR" id="PIRSR000331-2"/>
    </source>
</evidence>
<dbReference type="RefSeq" id="WP_005153042.1">
    <property type="nucleotide sequence ID" value="NZ_ANMG01000010.1"/>
</dbReference>
<dbReference type="InterPro" id="IPR036250">
    <property type="entry name" value="AcylCo_DH-like_C"/>
</dbReference>
<dbReference type="GO" id="GO:0016627">
    <property type="term" value="F:oxidoreductase activity, acting on the CH-CH group of donors"/>
    <property type="evidence" value="ECO:0007669"/>
    <property type="project" value="InterPro"/>
</dbReference>
<dbReference type="PIRSF" id="PIRSF000331">
    <property type="entry name" value="HpaA_HpaB"/>
    <property type="match status" value="1"/>
</dbReference>
<keyword evidence="3" id="KW-0560">Oxidoreductase</keyword>
<feature type="binding site" evidence="4">
    <location>
        <position position="190"/>
    </location>
    <ligand>
        <name>FAD</name>
        <dbReference type="ChEBI" id="CHEBI:57692"/>
    </ligand>
</feature>
<dbReference type="GO" id="GO:0004497">
    <property type="term" value="F:monooxygenase activity"/>
    <property type="evidence" value="ECO:0007669"/>
    <property type="project" value="UniProtKB-KW"/>
</dbReference>
<keyword evidence="10" id="KW-1185">Reference proteome</keyword>
<evidence type="ECO:0000313" key="9">
    <source>
        <dbReference type="Proteomes" id="UP000014137"/>
    </source>
</evidence>
<dbReference type="SUPFAM" id="SSF47203">
    <property type="entry name" value="Acyl-CoA dehydrogenase C-terminal domain-like"/>
    <property type="match status" value="1"/>
</dbReference>
<feature type="domain" description="HpaB/PvcC/4-BUDH N-terminal" evidence="6">
    <location>
        <begin position="5"/>
        <end position="269"/>
    </location>
</feature>
<evidence type="ECO:0000313" key="10">
    <source>
        <dbReference type="Proteomes" id="UP000188551"/>
    </source>
</evidence>
<dbReference type="AlphaFoldDB" id="M2Q9L2"/>
<dbReference type="PATRIC" id="fig|1238180.3.peg.1632"/>
<evidence type="ECO:0000256" key="2">
    <source>
        <dbReference type="ARBA" id="ARBA00022827"/>
    </source>
</evidence>
<feature type="binding site" evidence="4">
    <location>
        <begin position="450"/>
        <end position="453"/>
    </location>
    <ligand>
        <name>FAD</name>
        <dbReference type="ChEBI" id="CHEBI:57692"/>
    </ligand>
</feature>
<dbReference type="Gene3D" id="1.20.140.10">
    <property type="entry name" value="Butyryl-CoA Dehydrogenase, subunit A, domain 3"/>
    <property type="match status" value="1"/>
</dbReference>
<dbReference type="InterPro" id="IPR004925">
    <property type="entry name" value="HpaB/PvcC/4-BUDH"/>
</dbReference>
<dbReference type="SUPFAM" id="SSF56645">
    <property type="entry name" value="Acyl-CoA dehydrogenase NM domain-like"/>
    <property type="match status" value="1"/>
</dbReference>
<name>M2Q9L2_9PSEU</name>
<dbReference type="InterPro" id="IPR024674">
    <property type="entry name" value="HpaB/PvcC/4-BUDH_N"/>
</dbReference>
<reference evidence="8 10" key="2">
    <citation type="submission" date="2017-02" db="EMBL/GenBank/DDBJ databases">
        <title>Amycolatopsis azurea DSM 43854 draft genome.</title>
        <authorList>
            <person name="Mayilraj S."/>
        </authorList>
    </citation>
    <scope>NUCLEOTIDE SEQUENCE [LARGE SCALE GENOMIC DNA]</scope>
    <source>
        <strain evidence="8 10">DSM 43854</strain>
    </source>
</reference>
<dbReference type="PANTHER" id="PTHR36117">
    <property type="entry name" value="4-HYDROXYPHENYLACETATE 3-MONOOXYGENASE-RELATED"/>
    <property type="match status" value="1"/>
</dbReference>
<keyword evidence="1" id="KW-0285">Flavoprotein</keyword>
<proteinExistence type="predicted"/>
<feature type="domain" description="HpaB/PvcC/4-BUDH C-terminal" evidence="5">
    <location>
        <begin position="277"/>
        <end position="475"/>
    </location>
</feature>
<dbReference type="EMBL" id="MUXN01000002">
    <property type="protein sequence ID" value="OOC08078.1"/>
    <property type="molecule type" value="Genomic_DNA"/>
</dbReference>
<dbReference type="Pfam" id="PF03241">
    <property type="entry name" value="HpaB"/>
    <property type="match status" value="1"/>
</dbReference>
<gene>
    <name evidence="8" type="ORF">B0293_04165</name>
    <name evidence="7" type="ORF">C791_0274</name>
</gene>